<evidence type="ECO:0000313" key="7">
    <source>
        <dbReference type="Proteomes" id="UP001151760"/>
    </source>
</evidence>
<dbReference type="Pfam" id="PF22936">
    <property type="entry name" value="Pol_BBD"/>
    <property type="match status" value="1"/>
</dbReference>
<dbReference type="PROSITE" id="PS50994">
    <property type="entry name" value="INTEGRASE"/>
    <property type="match status" value="1"/>
</dbReference>
<evidence type="ECO:0000256" key="1">
    <source>
        <dbReference type="ARBA" id="ARBA00022670"/>
    </source>
</evidence>
<dbReference type="InterPro" id="IPR039537">
    <property type="entry name" value="Retrotran_Ty1/copia-like"/>
</dbReference>
<dbReference type="PANTHER" id="PTHR42648">
    <property type="entry name" value="TRANSPOSASE, PUTATIVE-RELATED"/>
    <property type="match status" value="1"/>
</dbReference>
<dbReference type="PROSITE" id="PS50158">
    <property type="entry name" value="ZF_CCHC"/>
    <property type="match status" value="1"/>
</dbReference>
<gene>
    <name evidence="6" type="ORF">Tco_0652705</name>
</gene>
<evidence type="ECO:0000256" key="2">
    <source>
        <dbReference type="PROSITE-ProRule" id="PRU00047"/>
    </source>
</evidence>
<protein>
    <submittedName>
        <fullName evidence="6">Retrovirus-related pol polyprotein from transposon TNT 1-94</fullName>
    </submittedName>
</protein>
<dbReference type="InterPro" id="IPR025724">
    <property type="entry name" value="GAG-pre-integrase_dom"/>
</dbReference>
<dbReference type="Proteomes" id="UP001151760">
    <property type="component" value="Unassembled WGS sequence"/>
</dbReference>
<dbReference type="Pfam" id="PF00098">
    <property type="entry name" value="zf-CCHC"/>
    <property type="match status" value="1"/>
</dbReference>
<dbReference type="InterPro" id="IPR057670">
    <property type="entry name" value="SH3_retrovirus"/>
</dbReference>
<dbReference type="SUPFAM" id="SSF57756">
    <property type="entry name" value="Retrovirus zinc finger-like domains"/>
    <property type="match status" value="1"/>
</dbReference>
<name>A0ABQ4WYC7_9ASTR</name>
<dbReference type="InterPro" id="IPR001584">
    <property type="entry name" value="Integrase_cat-core"/>
</dbReference>
<dbReference type="InterPro" id="IPR001878">
    <property type="entry name" value="Znf_CCHC"/>
</dbReference>
<dbReference type="Pfam" id="PF00665">
    <property type="entry name" value="rve"/>
    <property type="match status" value="1"/>
</dbReference>
<evidence type="ECO:0000256" key="3">
    <source>
        <dbReference type="SAM" id="MobiDB-lite"/>
    </source>
</evidence>
<comment type="caution">
    <text evidence="6">The sequence shown here is derived from an EMBL/GenBank/DDBJ whole genome shotgun (WGS) entry which is preliminary data.</text>
</comment>
<organism evidence="6 7">
    <name type="scientific">Tanacetum coccineum</name>
    <dbReference type="NCBI Taxonomy" id="301880"/>
    <lineage>
        <taxon>Eukaryota</taxon>
        <taxon>Viridiplantae</taxon>
        <taxon>Streptophyta</taxon>
        <taxon>Embryophyta</taxon>
        <taxon>Tracheophyta</taxon>
        <taxon>Spermatophyta</taxon>
        <taxon>Magnoliopsida</taxon>
        <taxon>eudicotyledons</taxon>
        <taxon>Gunneridae</taxon>
        <taxon>Pentapetalae</taxon>
        <taxon>asterids</taxon>
        <taxon>campanulids</taxon>
        <taxon>Asterales</taxon>
        <taxon>Asteraceae</taxon>
        <taxon>Asteroideae</taxon>
        <taxon>Anthemideae</taxon>
        <taxon>Anthemidinae</taxon>
        <taxon>Tanacetum</taxon>
    </lineage>
</organism>
<dbReference type="InterPro" id="IPR036875">
    <property type="entry name" value="Znf_CCHC_sf"/>
</dbReference>
<dbReference type="Gene3D" id="3.30.420.10">
    <property type="entry name" value="Ribonuclease H-like superfamily/Ribonuclease H"/>
    <property type="match status" value="1"/>
</dbReference>
<feature type="domain" description="Integrase catalytic" evidence="5">
    <location>
        <begin position="361"/>
        <end position="532"/>
    </location>
</feature>
<feature type="region of interest" description="Disordered" evidence="3">
    <location>
        <begin position="82"/>
        <end position="122"/>
    </location>
</feature>
<accession>A0ABQ4WYC7</accession>
<keyword evidence="2" id="KW-0862">Zinc</keyword>
<dbReference type="Pfam" id="PF25597">
    <property type="entry name" value="SH3_retrovirus"/>
    <property type="match status" value="1"/>
</dbReference>
<dbReference type="Pfam" id="PF13976">
    <property type="entry name" value="gag_pre-integrs"/>
    <property type="match status" value="1"/>
</dbReference>
<dbReference type="Gene3D" id="4.10.60.10">
    <property type="entry name" value="Zinc finger, CCHC-type"/>
    <property type="match status" value="1"/>
</dbReference>
<evidence type="ECO:0000259" key="4">
    <source>
        <dbReference type="PROSITE" id="PS50158"/>
    </source>
</evidence>
<sequence length="720" mass="82098">MKGYVDQLERLGYVLPQDLIVGLILNGLTKDFFGFVRNYNMHNMRKTLGELHVMLIEYEKGLPKKAETPQVMMIKGGKIQKANKKSLKVKGKGKANGKGKDKQVYIPKPKNPKPSAKEHPAKDDACHHCKEVGHWKRNCPVYLAELLKKKKQVGSASSLGIFTIELFAFPNKSWVYDTGCGTNICITKQGFREARKLKQGALYLYVGNGVRAQVEAIGSFDLVLPNGLVICLDNCHYAPSILRGVVSVHRLVENGFVQRFTDFGISVSKNNVHYFNAIPSNGIYEIDMHNLVPNVNSIYNVSTKRAKHNLDSTYLWHCRLAHISKKRIEKLQHEGLLKSTDDESFDQCVSCLSGKMTRKSFPHRPERATDLLGIIHTDVCGPLRHVSKQGASYFITFTDDYSRYGYVYLLKHKHEVFETFKVFKNEVENQLGKTIKALRSDRGGEYISQDFKDYLKACGIVQQLTPPYTPQHNGVSERRNRTLLDMVRSMMNLTTLSLSFWDYALESATRILNMVPTKKVDKTPYELWYGKVPNLSYLKVWGCEALVKRDTPDKLQQRSVKCIFIGYPKETMGYYFYFPPENKIVVARYAEFFEKNLITQEVSGRDMDLEEIQDEDTSPSEITSEIPMEVEGFEPPQEEDIPICRSERTSQAPNCVSLNIEAEEHSLGDLNEPTSYKVAMLDSKSNKWIDAMNPEIQSMMDNMVWVLVDLPHGCKTVRSK</sequence>
<reference evidence="6" key="2">
    <citation type="submission" date="2022-01" db="EMBL/GenBank/DDBJ databases">
        <authorList>
            <person name="Yamashiro T."/>
            <person name="Shiraishi A."/>
            <person name="Satake H."/>
            <person name="Nakayama K."/>
        </authorList>
    </citation>
    <scope>NUCLEOTIDE SEQUENCE</scope>
</reference>
<keyword evidence="1" id="KW-0645">Protease</keyword>
<dbReference type="SMART" id="SM00343">
    <property type="entry name" value="ZnF_C2HC"/>
    <property type="match status" value="1"/>
</dbReference>
<dbReference type="EMBL" id="BQNB010009043">
    <property type="protein sequence ID" value="GJS57921.1"/>
    <property type="molecule type" value="Genomic_DNA"/>
</dbReference>
<evidence type="ECO:0000259" key="5">
    <source>
        <dbReference type="PROSITE" id="PS50994"/>
    </source>
</evidence>
<proteinExistence type="predicted"/>
<dbReference type="InterPro" id="IPR036397">
    <property type="entry name" value="RNaseH_sf"/>
</dbReference>
<reference evidence="6" key="1">
    <citation type="journal article" date="2022" name="Int. J. Mol. Sci.">
        <title>Draft Genome of Tanacetum Coccineum: Genomic Comparison of Closely Related Tanacetum-Family Plants.</title>
        <authorList>
            <person name="Yamashiro T."/>
            <person name="Shiraishi A."/>
            <person name="Nakayama K."/>
            <person name="Satake H."/>
        </authorList>
    </citation>
    <scope>NUCLEOTIDE SEQUENCE</scope>
</reference>
<keyword evidence="2" id="KW-0479">Metal-binding</keyword>
<dbReference type="InterPro" id="IPR054722">
    <property type="entry name" value="PolX-like_BBD"/>
</dbReference>
<dbReference type="SUPFAM" id="SSF53098">
    <property type="entry name" value="Ribonuclease H-like"/>
    <property type="match status" value="1"/>
</dbReference>
<keyword evidence="1" id="KW-0378">Hydrolase</keyword>
<dbReference type="InterPro" id="IPR012337">
    <property type="entry name" value="RNaseH-like_sf"/>
</dbReference>
<keyword evidence="7" id="KW-1185">Reference proteome</keyword>
<evidence type="ECO:0000313" key="6">
    <source>
        <dbReference type="EMBL" id="GJS57921.1"/>
    </source>
</evidence>
<keyword evidence="2" id="KW-0863">Zinc-finger</keyword>
<feature type="domain" description="CCHC-type" evidence="4">
    <location>
        <begin position="126"/>
        <end position="140"/>
    </location>
</feature>
<feature type="compositionally biased region" description="Basic residues" evidence="3">
    <location>
        <begin position="82"/>
        <end position="97"/>
    </location>
</feature>
<dbReference type="PANTHER" id="PTHR42648:SF27">
    <property type="entry name" value="RNA-DIRECTED DNA POLYMERASE"/>
    <property type="match status" value="1"/>
</dbReference>